<gene>
    <name evidence="1" type="ORF">J2S48_005198</name>
</gene>
<comment type="caution">
    <text evidence="1">The sequence shown here is derived from an EMBL/GenBank/DDBJ whole genome shotgun (WGS) entry which is preliminary data.</text>
</comment>
<evidence type="ECO:0000313" key="1">
    <source>
        <dbReference type="EMBL" id="MDR7385683.1"/>
    </source>
</evidence>
<sequence>MTDPDVLPPSQPVDRTDYRRAAVHIGHALSGTPEGIGSIALEVQADGRWLPFVKALTYWAVGLVQRATPDGTAPQEFWAQVTATAVALEHGTDPDEISNTGEDHDDE</sequence>
<dbReference type="Proteomes" id="UP001183585">
    <property type="component" value="Unassembled WGS sequence"/>
</dbReference>
<evidence type="ECO:0000313" key="2">
    <source>
        <dbReference type="Proteomes" id="UP001183585"/>
    </source>
</evidence>
<reference evidence="1 2" key="1">
    <citation type="submission" date="2023-07" db="EMBL/GenBank/DDBJ databases">
        <title>Sequencing the genomes of 1000 actinobacteria strains.</title>
        <authorList>
            <person name="Klenk H.-P."/>
        </authorList>
    </citation>
    <scope>NUCLEOTIDE SEQUENCE [LARGE SCALE GENOMIC DNA]</scope>
    <source>
        <strain evidence="1 2">DSM 45554</strain>
    </source>
</reference>
<name>A0ABU2CWG4_9MICO</name>
<proteinExistence type="predicted"/>
<keyword evidence="2" id="KW-1185">Reference proteome</keyword>
<dbReference type="EMBL" id="JAVDYE010000001">
    <property type="protein sequence ID" value="MDR7385683.1"/>
    <property type="molecule type" value="Genomic_DNA"/>
</dbReference>
<dbReference type="RefSeq" id="WP_274996629.1">
    <property type="nucleotide sequence ID" value="NZ_JAJQQP010000013.1"/>
</dbReference>
<protein>
    <submittedName>
        <fullName evidence="1">Uncharacterized protein</fullName>
    </submittedName>
</protein>
<organism evidence="1 2">
    <name type="scientific">Promicromonospora iranensis</name>
    <dbReference type="NCBI Taxonomy" id="1105144"/>
    <lineage>
        <taxon>Bacteria</taxon>
        <taxon>Bacillati</taxon>
        <taxon>Actinomycetota</taxon>
        <taxon>Actinomycetes</taxon>
        <taxon>Micrococcales</taxon>
        <taxon>Promicromonosporaceae</taxon>
        <taxon>Promicromonospora</taxon>
    </lineage>
</organism>
<accession>A0ABU2CWG4</accession>